<keyword evidence="3" id="KW-1185">Reference proteome</keyword>
<dbReference type="Proteomes" id="UP000824782">
    <property type="component" value="Unassembled WGS sequence"/>
</dbReference>
<organism evidence="2 3">
    <name type="scientific">Engystomops pustulosus</name>
    <name type="common">Tungara frog</name>
    <name type="synonym">Physalaemus pustulosus</name>
    <dbReference type="NCBI Taxonomy" id="76066"/>
    <lineage>
        <taxon>Eukaryota</taxon>
        <taxon>Metazoa</taxon>
        <taxon>Chordata</taxon>
        <taxon>Craniata</taxon>
        <taxon>Vertebrata</taxon>
        <taxon>Euteleostomi</taxon>
        <taxon>Amphibia</taxon>
        <taxon>Batrachia</taxon>
        <taxon>Anura</taxon>
        <taxon>Neobatrachia</taxon>
        <taxon>Hyloidea</taxon>
        <taxon>Leptodactylidae</taxon>
        <taxon>Leiuperinae</taxon>
        <taxon>Engystomops</taxon>
    </lineage>
</organism>
<evidence type="ECO:0000313" key="3">
    <source>
        <dbReference type="Proteomes" id="UP000824782"/>
    </source>
</evidence>
<dbReference type="EMBL" id="WNYA01000006">
    <property type="protein sequence ID" value="KAG8568058.1"/>
    <property type="molecule type" value="Genomic_DNA"/>
</dbReference>
<name>A0AAV7B6L7_ENGPU</name>
<evidence type="ECO:0000256" key="1">
    <source>
        <dbReference type="SAM" id="Phobius"/>
    </source>
</evidence>
<comment type="caution">
    <text evidence="2">The sequence shown here is derived from an EMBL/GenBank/DDBJ whole genome shotgun (WGS) entry which is preliminary data.</text>
</comment>
<keyword evidence="1" id="KW-0472">Membrane</keyword>
<sequence length="79" mass="9199">MDDDVWKNRGPHCAMRASDPRILLRFMSKYYIKLMVWFLALGMVSTEKGCPYILLFMQDTTAWPHTNNKNGVLFTVKGK</sequence>
<protein>
    <submittedName>
        <fullName evidence="2">Uncharacterized protein</fullName>
    </submittedName>
</protein>
<evidence type="ECO:0000313" key="2">
    <source>
        <dbReference type="EMBL" id="KAG8568058.1"/>
    </source>
</evidence>
<dbReference type="AlphaFoldDB" id="A0AAV7B6L7"/>
<keyword evidence="1" id="KW-0812">Transmembrane</keyword>
<reference evidence="2" key="1">
    <citation type="thesis" date="2020" institute="ProQuest LLC" country="789 East Eisenhower Parkway, Ann Arbor, MI, USA">
        <title>Comparative Genomics and Chromosome Evolution.</title>
        <authorList>
            <person name="Mudd A.B."/>
        </authorList>
    </citation>
    <scope>NUCLEOTIDE SEQUENCE</scope>
    <source>
        <strain evidence="2">237g6f4</strain>
        <tissue evidence="2">Blood</tissue>
    </source>
</reference>
<keyword evidence="1" id="KW-1133">Transmembrane helix</keyword>
<gene>
    <name evidence="2" type="ORF">GDO81_013871</name>
</gene>
<accession>A0AAV7B6L7</accession>
<proteinExistence type="predicted"/>
<feature type="transmembrane region" description="Helical" evidence="1">
    <location>
        <begin position="30"/>
        <end position="46"/>
    </location>
</feature>